<feature type="compositionally biased region" description="Basic residues" evidence="1">
    <location>
        <begin position="404"/>
        <end position="413"/>
    </location>
</feature>
<evidence type="ECO:0000313" key="4">
    <source>
        <dbReference type="Proteomes" id="UP000583929"/>
    </source>
</evidence>
<dbReference type="InterPro" id="IPR036691">
    <property type="entry name" value="Endo/exonu/phosph_ase_sf"/>
</dbReference>
<feature type="non-terminal residue" evidence="3">
    <location>
        <position position="1"/>
    </location>
</feature>
<gene>
    <name evidence="3" type="ORF">G4B88_013698</name>
</gene>
<evidence type="ECO:0000256" key="1">
    <source>
        <dbReference type="SAM" id="MobiDB-lite"/>
    </source>
</evidence>
<sequence>MGTVRFRATIDVDKPLFSGFFMKRNAIKDLWIQYKYEKLPKLCLKCGIISHEQKFCFKPPTVVKDSNGVFFPLFGSWMKHEDPARWPFSSDLPRWFQEWIIQKRLTVDPKFKEQWKINNSLRIADSWEARESRRQLPGKRRLVEQVVEDMPETDEERVSRFPMVTLPGIGEICPFQDTANLVVPKVTANIPSSEALGDNIESDGTLSVQSNVEDIQPSTLVQSPIPDLTVNMKTNTDEVPNTTEITQCDNGGAHPGTSMVSGQTHALVGLGSYSSLLGSQAQSISWPSNDLWTLGFKTLSGLGTVDKFLREPTIFNPILDIEDCRSLDQDFGPKKRKALEGIVIQPKIVSFAESTSEVGKLTELLCPAENSPAITIPGIGLEENPNAGITVSTFSPGSAEKPNTGRKRGRRANSKKDVTLDDSADINPSPTPKRRGRPPKNALGCGPRSLSLKKQSTNAAKKRQGTILSAWEKKEKFNGLMSKIHFHGICYVPPVGTAGGLALCWKLGVVCNIQSADKYKILACVTSDPPDKPWLFMGVYGPPAYTDKEGFWSEVGDIVSNCSMPVMLIGDLNGTLLDNDCLNYSRVSNCARYSFDLRRAVQRSGLIDLGYQGIKFTWFKKGSTSSLGTSLKRARLDRALASVDWRLAWPNAIVSHLTAASSDHKPILLDTSGGRHCTKPQFKYELMWERDPRVFWVVSKAWKSLHHNDPMVNMYRKIKATKDSLQKWNKMHFRKLNTQISEALNFQKSTIFFSKGVPNNRASVIAEKLGMQKMKSDATYLGLPLFRSSRRSRDMQFLVRKVLNRVQGWKYRLLSKAGRA</sequence>
<feature type="compositionally biased region" description="Polar residues" evidence="1">
    <location>
        <begin position="387"/>
        <end position="396"/>
    </location>
</feature>
<name>A0A7J6HUX6_CANSA</name>
<organism evidence="3 4">
    <name type="scientific">Cannabis sativa</name>
    <name type="common">Hemp</name>
    <name type="synonym">Marijuana</name>
    <dbReference type="NCBI Taxonomy" id="3483"/>
    <lineage>
        <taxon>Eukaryota</taxon>
        <taxon>Viridiplantae</taxon>
        <taxon>Streptophyta</taxon>
        <taxon>Embryophyta</taxon>
        <taxon>Tracheophyta</taxon>
        <taxon>Spermatophyta</taxon>
        <taxon>Magnoliopsida</taxon>
        <taxon>eudicotyledons</taxon>
        <taxon>Gunneridae</taxon>
        <taxon>Pentapetalae</taxon>
        <taxon>rosids</taxon>
        <taxon>fabids</taxon>
        <taxon>Rosales</taxon>
        <taxon>Cannabaceae</taxon>
        <taxon>Cannabis</taxon>
    </lineage>
</organism>
<feature type="region of interest" description="Disordered" evidence="1">
    <location>
        <begin position="387"/>
        <end position="459"/>
    </location>
</feature>
<evidence type="ECO:0000313" key="3">
    <source>
        <dbReference type="EMBL" id="KAF4398609.1"/>
    </source>
</evidence>
<comment type="caution">
    <text evidence="3">The sequence shown here is derived from an EMBL/GenBank/DDBJ whole genome shotgun (WGS) entry which is preliminary data.</text>
</comment>
<proteinExistence type="predicted"/>
<dbReference type="Proteomes" id="UP000583929">
    <property type="component" value="Unassembled WGS sequence"/>
</dbReference>
<accession>A0A7J6HUX6</accession>
<dbReference type="PANTHER" id="PTHR33710:SF77">
    <property type="entry name" value="DNASE I-LIKE SUPERFAMILY PROTEIN"/>
    <property type="match status" value="1"/>
</dbReference>
<dbReference type="SUPFAM" id="SSF56219">
    <property type="entry name" value="DNase I-like"/>
    <property type="match status" value="1"/>
</dbReference>
<feature type="domain" description="Zinc knuckle CX2CX4HX4C" evidence="2">
    <location>
        <begin position="10"/>
        <end position="56"/>
    </location>
</feature>
<keyword evidence="4" id="KW-1185">Reference proteome</keyword>
<evidence type="ECO:0000259" key="2">
    <source>
        <dbReference type="Pfam" id="PF14392"/>
    </source>
</evidence>
<dbReference type="Pfam" id="PF14392">
    <property type="entry name" value="zf-CCHC_4"/>
    <property type="match status" value="1"/>
</dbReference>
<reference evidence="3 4" key="1">
    <citation type="journal article" date="2020" name="bioRxiv">
        <title>Sequence and annotation of 42 cannabis genomes reveals extensive copy number variation in cannabinoid synthesis and pathogen resistance genes.</title>
        <authorList>
            <person name="Mckernan K.J."/>
            <person name="Helbert Y."/>
            <person name="Kane L.T."/>
            <person name="Ebling H."/>
            <person name="Zhang L."/>
            <person name="Liu B."/>
            <person name="Eaton Z."/>
            <person name="Mclaughlin S."/>
            <person name="Kingan S."/>
            <person name="Baybayan P."/>
            <person name="Concepcion G."/>
            <person name="Jordan M."/>
            <person name="Riva A."/>
            <person name="Barbazuk W."/>
            <person name="Harkins T."/>
        </authorList>
    </citation>
    <scope>NUCLEOTIDE SEQUENCE [LARGE SCALE GENOMIC DNA]</scope>
    <source>
        <strain evidence="4">cv. Jamaican Lion 4</strain>
        <tissue evidence="3">Leaf</tissue>
    </source>
</reference>
<dbReference type="Gene3D" id="3.60.10.10">
    <property type="entry name" value="Endonuclease/exonuclease/phosphatase"/>
    <property type="match status" value="1"/>
</dbReference>
<dbReference type="EMBL" id="JAATIQ010000025">
    <property type="protein sequence ID" value="KAF4398609.1"/>
    <property type="molecule type" value="Genomic_DNA"/>
</dbReference>
<dbReference type="InterPro" id="IPR025836">
    <property type="entry name" value="Zn_knuckle_CX2CX4HX4C"/>
</dbReference>
<dbReference type="AlphaFoldDB" id="A0A7J6HUX6"/>
<protein>
    <recommendedName>
        <fullName evidence="2">Zinc knuckle CX2CX4HX4C domain-containing protein</fullName>
    </recommendedName>
</protein>
<dbReference type="PANTHER" id="PTHR33710">
    <property type="entry name" value="BNAC02G09200D PROTEIN"/>
    <property type="match status" value="1"/>
</dbReference>